<dbReference type="AlphaFoldDB" id="A0A5N6ZJM0"/>
<feature type="transmembrane region" description="Helical" evidence="1">
    <location>
        <begin position="21"/>
        <end position="41"/>
    </location>
</feature>
<evidence type="ECO:0000313" key="3">
    <source>
        <dbReference type="Proteomes" id="UP000327118"/>
    </source>
</evidence>
<gene>
    <name evidence="2" type="ORF">BDV28DRAFT_126048</name>
</gene>
<organism evidence="2 3">
    <name type="scientific">Aspergillus coremiiformis</name>
    <dbReference type="NCBI Taxonomy" id="138285"/>
    <lineage>
        <taxon>Eukaryota</taxon>
        <taxon>Fungi</taxon>
        <taxon>Dikarya</taxon>
        <taxon>Ascomycota</taxon>
        <taxon>Pezizomycotina</taxon>
        <taxon>Eurotiomycetes</taxon>
        <taxon>Eurotiomycetidae</taxon>
        <taxon>Eurotiales</taxon>
        <taxon>Aspergillaceae</taxon>
        <taxon>Aspergillus</taxon>
        <taxon>Aspergillus subgen. Circumdati</taxon>
    </lineage>
</organism>
<dbReference type="EMBL" id="ML739033">
    <property type="protein sequence ID" value="KAE8356999.1"/>
    <property type="molecule type" value="Genomic_DNA"/>
</dbReference>
<reference evidence="3" key="1">
    <citation type="submission" date="2019-04" db="EMBL/GenBank/DDBJ databases">
        <title>Friends and foes A comparative genomics studyof 23 Aspergillus species from section Flavi.</title>
        <authorList>
            <consortium name="DOE Joint Genome Institute"/>
            <person name="Kjaerbolling I."/>
            <person name="Vesth T."/>
            <person name="Frisvad J.C."/>
            <person name="Nybo J.L."/>
            <person name="Theobald S."/>
            <person name="Kildgaard S."/>
            <person name="Isbrandt T."/>
            <person name="Kuo A."/>
            <person name="Sato A."/>
            <person name="Lyhne E.K."/>
            <person name="Kogle M.E."/>
            <person name="Wiebenga A."/>
            <person name="Kun R.S."/>
            <person name="Lubbers R.J."/>
            <person name="Makela M.R."/>
            <person name="Barry K."/>
            <person name="Chovatia M."/>
            <person name="Clum A."/>
            <person name="Daum C."/>
            <person name="Haridas S."/>
            <person name="He G."/>
            <person name="LaButti K."/>
            <person name="Lipzen A."/>
            <person name="Mondo S."/>
            <person name="Riley R."/>
            <person name="Salamov A."/>
            <person name="Simmons B.A."/>
            <person name="Magnuson J.K."/>
            <person name="Henrissat B."/>
            <person name="Mortensen U.H."/>
            <person name="Larsen T.O."/>
            <person name="Devries R.P."/>
            <person name="Grigoriev I.V."/>
            <person name="Machida M."/>
            <person name="Baker S.E."/>
            <person name="Andersen M.R."/>
        </authorList>
    </citation>
    <scope>NUCLEOTIDE SEQUENCE [LARGE SCALE GENOMIC DNA]</scope>
    <source>
        <strain evidence="3">CBS 553.77</strain>
    </source>
</reference>
<evidence type="ECO:0000313" key="2">
    <source>
        <dbReference type="EMBL" id="KAE8356999.1"/>
    </source>
</evidence>
<accession>A0A5N6ZJM0</accession>
<name>A0A5N6ZJM0_9EURO</name>
<keyword evidence="1" id="KW-0812">Transmembrane</keyword>
<dbReference type="Proteomes" id="UP000327118">
    <property type="component" value="Unassembled WGS sequence"/>
</dbReference>
<keyword evidence="1" id="KW-1133">Transmembrane helix</keyword>
<proteinExistence type="predicted"/>
<sequence>MLPCRGFGSCIQPQRLMARKFSLGFFACFMLDFVFIFFYIVNLYPLYSVQSMTRKNGVQYLRSNKVPSQRVWK</sequence>
<evidence type="ECO:0000256" key="1">
    <source>
        <dbReference type="SAM" id="Phobius"/>
    </source>
</evidence>
<keyword evidence="3" id="KW-1185">Reference proteome</keyword>
<protein>
    <submittedName>
        <fullName evidence="2">Uncharacterized protein</fullName>
    </submittedName>
</protein>
<keyword evidence="1" id="KW-0472">Membrane</keyword>